<feature type="transmembrane region" description="Helical" evidence="7">
    <location>
        <begin position="9"/>
        <end position="30"/>
    </location>
</feature>
<dbReference type="PANTHER" id="PTHR42920">
    <property type="entry name" value="OS03G0707200 PROTEIN-RELATED"/>
    <property type="match status" value="1"/>
</dbReference>
<feature type="domain" description="EamA" evidence="8">
    <location>
        <begin position="9"/>
        <end position="140"/>
    </location>
</feature>
<feature type="transmembrane region" description="Helical" evidence="7">
    <location>
        <begin position="178"/>
        <end position="200"/>
    </location>
</feature>
<reference evidence="10" key="1">
    <citation type="submission" date="2017-11" db="EMBL/GenBank/DDBJ databases">
        <authorList>
            <person name="Zhu W."/>
        </authorList>
    </citation>
    <scope>NUCLEOTIDE SEQUENCE [LARGE SCALE GENOMIC DNA]</scope>
    <source>
        <strain evidence="10">160</strain>
    </source>
</reference>
<dbReference type="Pfam" id="PF00892">
    <property type="entry name" value="EamA"/>
    <property type="match status" value="2"/>
</dbReference>
<dbReference type="Proteomes" id="UP000253908">
    <property type="component" value="Chromosome"/>
</dbReference>
<dbReference type="InterPro" id="IPR037185">
    <property type="entry name" value="EmrE-like"/>
</dbReference>
<dbReference type="PANTHER" id="PTHR42920:SF5">
    <property type="entry name" value="EAMA DOMAIN-CONTAINING PROTEIN"/>
    <property type="match status" value="1"/>
</dbReference>
<evidence type="ECO:0000313" key="10">
    <source>
        <dbReference type="Proteomes" id="UP000253908"/>
    </source>
</evidence>
<evidence type="ECO:0000256" key="2">
    <source>
        <dbReference type="ARBA" id="ARBA00007362"/>
    </source>
</evidence>
<evidence type="ECO:0000256" key="1">
    <source>
        <dbReference type="ARBA" id="ARBA00004651"/>
    </source>
</evidence>
<feature type="transmembrane region" description="Helical" evidence="7">
    <location>
        <begin position="212"/>
        <end position="232"/>
    </location>
</feature>
<dbReference type="RefSeq" id="WP_114915324.1">
    <property type="nucleotide sequence ID" value="NZ_CP024848.1"/>
</dbReference>
<dbReference type="OrthoDB" id="9790852at2"/>
<dbReference type="InterPro" id="IPR051258">
    <property type="entry name" value="Diverse_Substrate_Transporter"/>
</dbReference>
<sequence length="303" mass="34002">MRISPFNPYIAVIIGVIAISTTAIFIKLASGAPITIIANYQLLIAVIIMSPTIVTKYKHEFQSNTWKNWLNLIISGIFLTIYLILFMESLQRTSVSSSALILTLQSIFTLLLPFIFRQEKLSSGAFISAIIILFGNAIILRGDFLLGTDVFYGDIFAILAAIAFSIFQLLAQPMRRRVSFITHTFIVFSVGLVVLTIYNIGQQHSFVSFPVHYWWVFIALAIVPTFFGQYLFNWAAKWMNTSTISFAITFQPVGATILALLILNEMVSWYQVLGGSIIIFGLLLLIVSTTKKIEFTISKKARK</sequence>
<evidence type="ECO:0000259" key="8">
    <source>
        <dbReference type="Pfam" id="PF00892"/>
    </source>
</evidence>
<gene>
    <name evidence="9" type="ORF">CUC15_03120</name>
</gene>
<feature type="transmembrane region" description="Helical" evidence="7">
    <location>
        <begin position="99"/>
        <end position="116"/>
    </location>
</feature>
<keyword evidence="5 7" id="KW-1133">Transmembrane helix</keyword>
<dbReference type="KEGG" id="ocn:CUC15_03120"/>
<comment type="similarity">
    <text evidence="2">Belongs to the EamA transporter family.</text>
</comment>
<dbReference type="GO" id="GO:0005886">
    <property type="term" value="C:plasma membrane"/>
    <property type="evidence" value="ECO:0007669"/>
    <property type="project" value="UniProtKB-SubCell"/>
</dbReference>
<feature type="transmembrane region" description="Helical" evidence="7">
    <location>
        <begin position="36"/>
        <end position="57"/>
    </location>
</feature>
<proteinExistence type="inferred from homology"/>
<feature type="transmembrane region" description="Helical" evidence="7">
    <location>
        <begin position="150"/>
        <end position="171"/>
    </location>
</feature>
<feature type="transmembrane region" description="Helical" evidence="7">
    <location>
        <begin position="69"/>
        <end position="87"/>
    </location>
</feature>
<comment type="subcellular location">
    <subcellularLocation>
        <location evidence="1">Cell membrane</location>
        <topology evidence="1">Multi-pass membrane protein</topology>
    </subcellularLocation>
</comment>
<evidence type="ECO:0000256" key="7">
    <source>
        <dbReference type="SAM" id="Phobius"/>
    </source>
</evidence>
<keyword evidence="6 7" id="KW-0472">Membrane</keyword>
<evidence type="ECO:0000256" key="3">
    <source>
        <dbReference type="ARBA" id="ARBA00022475"/>
    </source>
</evidence>
<evidence type="ECO:0000313" key="9">
    <source>
        <dbReference type="EMBL" id="AXI08031.1"/>
    </source>
</evidence>
<feature type="transmembrane region" description="Helical" evidence="7">
    <location>
        <begin position="244"/>
        <end position="263"/>
    </location>
</feature>
<evidence type="ECO:0000256" key="6">
    <source>
        <dbReference type="ARBA" id="ARBA00023136"/>
    </source>
</evidence>
<protein>
    <submittedName>
        <fullName evidence="9">EamA family transporter</fullName>
    </submittedName>
</protein>
<name>A0A345PDF1_9BACI</name>
<dbReference type="InterPro" id="IPR000620">
    <property type="entry name" value="EamA_dom"/>
</dbReference>
<accession>A0A345PDF1</accession>
<feature type="transmembrane region" description="Helical" evidence="7">
    <location>
        <begin position="123"/>
        <end position="144"/>
    </location>
</feature>
<keyword evidence="3" id="KW-1003">Cell membrane</keyword>
<feature type="domain" description="EamA" evidence="8">
    <location>
        <begin position="152"/>
        <end position="286"/>
    </location>
</feature>
<evidence type="ECO:0000256" key="4">
    <source>
        <dbReference type="ARBA" id="ARBA00022692"/>
    </source>
</evidence>
<evidence type="ECO:0000256" key="5">
    <source>
        <dbReference type="ARBA" id="ARBA00022989"/>
    </source>
</evidence>
<organism evidence="9 10">
    <name type="scientific">Oceanobacillus zhaokaii</name>
    <dbReference type="NCBI Taxonomy" id="2052660"/>
    <lineage>
        <taxon>Bacteria</taxon>
        <taxon>Bacillati</taxon>
        <taxon>Bacillota</taxon>
        <taxon>Bacilli</taxon>
        <taxon>Bacillales</taxon>
        <taxon>Bacillaceae</taxon>
        <taxon>Oceanobacillus</taxon>
    </lineage>
</organism>
<dbReference type="SUPFAM" id="SSF103481">
    <property type="entry name" value="Multidrug resistance efflux transporter EmrE"/>
    <property type="match status" value="2"/>
</dbReference>
<feature type="transmembrane region" description="Helical" evidence="7">
    <location>
        <begin position="269"/>
        <end position="290"/>
    </location>
</feature>
<keyword evidence="4 7" id="KW-0812">Transmembrane</keyword>
<keyword evidence="10" id="KW-1185">Reference proteome</keyword>
<dbReference type="AlphaFoldDB" id="A0A345PDF1"/>
<dbReference type="EMBL" id="CP024848">
    <property type="protein sequence ID" value="AXI08031.1"/>
    <property type="molecule type" value="Genomic_DNA"/>
</dbReference>